<protein>
    <recommendedName>
        <fullName evidence="4">BTB domain-containing protein</fullName>
    </recommendedName>
</protein>
<reference evidence="2" key="1">
    <citation type="submission" date="2020-11" db="EMBL/GenBank/DDBJ databases">
        <authorList>
            <consortium name="DOE Joint Genome Institute"/>
            <person name="Ahrendt S."/>
            <person name="Riley R."/>
            <person name="Andreopoulos W."/>
            <person name="Labutti K."/>
            <person name="Pangilinan J."/>
            <person name="Ruiz-Duenas F.J."/>
            <person name="Barrasa J.M."/>
            <person name="Sanchez-Garcia M."/>
            <person name="Camarero S."/>
            <person name="Miyauchi S."/>
            <person name="Serrano A."/>
            <person name="Linde D."/>
            <person name="Babiker R."/>
            <person name="Drula E."/>
            <person name="Ayuso-Fernandez I."/>
            <person name="Pacheco R."/>
            <person name="Padilla G."/>
            <person name="Ferreira P."/>
            <person name="Barriuso J."/>
            <person name="Kellner H."/>
            <person name="Castanera R."/>
            <person name="Alfaro M."/>
            <person name="Ramirez L."/>
            <person name="Pisabarro A.G."/>
            <person name="Kuo A."/>
            <person name="Tritt A."/>
            <person name="Lipzen A."/>
            <person name="He G."/>
            <person name="Yan M."/>
            <person name="Ng V."/>
            <person name="Cullen D."/>
            <person name="Martin F."/>
            <person name="Rosso M.-N."/>
            <person name="Henrissat B."/>
            <person name="Hibbett D."/>
            <person name="Martinez A.T."/>
            <person name="Grigoriev I.V."/>
        </authorList>
    </citation>
    <scope>NUCLEOTIDE SEQUENCE</scope>
    <source>
        <strain evidence="2">CIRM-BRFM 674</strain>
    </source>
</reference>
<accession>A0A9P6CVW2</accession>
<feature type="compositionally biased region" description="Acidic residues" evidence="1">
    <location>
        <begin position="1"/>
        <end position="12"/>
    </location>
</feature>
<comment type="caution">
    <text evidence="2">The sequence shown here is derived from an EMBL/GenBank/DDBJ whole genome shotgun (WGS) entry which is preliminary data.</text>
</comment>
<dbReference type="Gene3D" id="3.30.710.10">
    <property type="entry name" value="Potassium Channel Kv1.1, Chain A"/>
    <property type="match status" value="1"/>
</dbReference>
<dbReference type="InterPro" id="IPR011333">
    <property type="entry name" value="SKP1/BTB/POZ_sf"/>
</dbReference>
<keyword evidence="3" id="KW-1185">Reference proteome</keyword>
<gene>
    <name evidence="2" type="ORF">BDN70DRAFT_841996</name>
</gene>
<dbReference type="EMBL" id="MU155370">
    <property type="protein sequence ID" value="KAF9474609.1"/>
    <property type="molecule type" value="Genomic_DNA"/>
</dbReference>
<evidence type="ECO:0000313" key="2">
    <source>
        <dbReference type="EMBL" id="KAF9474609.1"/>
    </source>
</evidence>
<evidence type="ECO:0008006" key="4">
    <source>
        <dbReference type="Google" id="ProtNLM"/>
    </source>
</evidence>
<dbReference type="OrthoDB" id="3184970at2759"/>
<evidence type="ECO:0000256" key="1">
    <source>
        <dbReference type="SAM" id="MobiDB-lite"/>
    </source>
</evidence>
<dbReference type="Proteomes" id="UP000807469">
    <property type="component" value="Unassembled WGS sequence"/>
</dbReference>
<evidence type="ECO:0000313" key="3">
    <source>
        <dbReference type="Proteomes" id="UP000807469"/>
    </source>
</evidence>
<feature type="region of interest" description="Disordered" evidence="1">
    <location>
        <begin position="1"/>
        <end position="23"/>
    </location>
</feature>
<sequence length="272" mass="30801">MESSDSELEESEKDSSETSPSSLFNNSEADVTFISADKIVFKIHSKYFEATSGGFAVPEYTLVEEPVDLAESGEVLEILFQYIHPPSELGKFLQPSVMDLDTDLFFEVAKAAEKYIVYSVMNMCIMRMQFTLYESHPIAVLNHAANHNYEELADLAAPNTIPCSLEEILEGLTNPCVAVQWFKYYSRWVQLQKTVVELMRQAELSYPECRQHTTRLTMFLRNIIHDPSNVDFDLATPGLGCGYRGGCECESGKWKTRIENEVEAIPNFSEIT</sequence>
<organism evidence="2 3">
    <name type="scientific">Pholiota conissans</name>
    <dbReference type="NCBI Taxonomy" id="109636"/>
    <lineage>
        <taxon>Eukaryota</taxon>
        <taxon>Fungi</taxon>
        <taxon>Dikarya</taxon>
        <taxon>Basidiomycota</taxon>
        <taxon>Agaricomycotina</taxon>
        <taxon>Agaricomycetes</taxon>
        <taxon>Agaricomycetidae</taxon>
        <taxon>Agaricales</taxon>
        <taxon>Agaricineae</taxon>
        <taxon>Strophariaceae</taxon>
        <taxon>Pholiota</taxon>
    </lineage>
</organism>
<proteinExistence type="predicted"/>
<name>A0A9P6CVW2_9AGAR</name>
<dbReference type="AlphaFoldDB" id="A0A9P6CVW2"/>